<keyword evidence="3" id="KW-1185">Reference proteome</keyword>
<gene>
    <name evidence="2" type="ORF">BCR37DRAFT_394539</name>
</gene>
<organism evidence="2 3">
    <name type="scientific">Protomyces lactucae-debilis</name>
    <dbReference type="NCBI Taxonomy" id="2754530"/>
    <lineage>
        <taxon>Eukaryota</taxon>
        <taxon>Fungi</taxon>
        <taxon>Dikarya</taxon>
        <taxon>Ascomycota</taxon>
        <taxon>Taphrinomycotina</taxon>
        <taxon>Taphrinomycetes</taxon>
        <taxon>Taphrinales</taxon>
        <taxon>Protomycetaceae</taxon>
        <taxon>Protomyces</taxon>
    </lineage>
</organism>
<evidence type="ECO:0000256" key="1">
    <source>
        <dbReference type="SAM" id="MobiDB-lite"/>
    </source>
</evidence>
<reference evidence="2 3" key="1">
    <citation type="submission" date="2016-07" db="EMBL/GenBank/DDBJ databases">
        <title>Pervasive Adenine N6-methylation of Active Genes in Fungi.</title>
        <authorList>
            <consortium name="DOE Joint Genome Institute"/>
            <person name="Mondo S.J."/>
            <person name="Dannebaum R.O."/>
            <person name="Kuo R.C."/>
            <person name="Labutti K."/>
            <person name="Haridas S."/>
            <person name="Kuo A."/>
            <person name="Salamov A."/>
            <person name="Ahrendt S.R."/>
            <person name="Lipzen A."/>
            <person name="Sullivan W."/>
            <person name="Andreopoulos W.B."/>
            <person name="Clum A."/>
            <person name="Lindquist E."/>
            <person name="Daum C."/>
            <person name="Ramamoorthy G.K."/>
            <person name="Gryganskyi A."/>
            <person name="Culley D."/>
            <person name="Magnuson J.K."/>
            <person name="James T.Y."/>
            <person name="O'Malley M.A."/>
            <person name="Stajich J.E."/>
            <person name="Spatafora J.W."/>
            <person name="Visel A."/>
            <person name="Grigoriev I.V."/>
        </authorList>
    </citation>
    <scope>NUCLEOTIDE SEQUENCE [LARGE SCALE GENOMIC DNA]</scope>
    <source>
        <strain evidence="2 3">12-1054</strain>
    </source>
</reference>
<comment type="caution">
    <text evidence="2">The sequence shown here is derived from an EMBL/GenBank/DDBJ whole genome shotgun (WGS) entry which is preliminary data.</text>
</comment>
<dbReference type="STRING" id="56484.A0A1Y2F3W2"/>
<accession>A0A1Y2F3W2</accession>
<proteinExistence type="predicted"/>
<protein>
    <submittedName>
        <fullName evidence="2">Uncharacterized protein</fullName>
    </submittedName>
</protein>
<feature type="compositionally biased region" description="Polar residues" evidence="1">
    <location>
        <begin position="9"/>
        <end position="18"/>
    </location>
</feature>
<evidence type="ECO:0000313" key="3">
    <source>
        <dbReference type="Proteomes" id="UP000193685"/>
    </source>
</evidence>
<dbReference type="EMBL" id="MCFI01000017">
    <property type="protein sequence ID" value="ORY78598.1"/>
    <property type="molecule type" value="Genomic_DNA"/>
</dbReference>
<dbReference type="GeneID" id="63788084"/>
<feature type="region of interest" description="Disordered" evidence="1">
    <location>
        <begin position="1"/>
        <end position="22"/>
    </location>
</feature>
<name>A0A1Y2F3W2_PROLT</name>
<evidence type="ECO:0000313" key="2">
    <source>
        <dbReference type="EMBL" id="ORY78598.1"/>
    </source>
</evidence>
<dbReference type="RefSeq" id="XP_040723479.1">
    <property type="nucleotide sequence ID" value="XM_040871485.1"/>
</dbReference>
<dbReference type="AlphaFoldDB" id="A0A1Y2F3W2"/>
<sequence length="176" mass="19522">MKQQKTETAKSSGTSIGLQSPPVANLSIMEGVAINRHARPATKALPSDHVSIETLMKKTSQQESSHGSHDEQRVTSLEGELEQMQERLAGILYEQGKKHQAEMEQLEARLSRSYQLQLEGLEARLEARNQECQTRSLKKFDAKLLEAKLLATSRDAIASASISMRNETYKGTQATV</sequence>
<dbReference type="Proteomes" id="UP000193685">
    <property type="component" value="Unassembled WGS sequence"/>
</dbReference>
<feature type="region of interest" description="Disordered" evidence="1">
    <location>
        <begin position="57"/>
        <end position="81"/>
    </location>
</feature>